<evidence type="ECO:0000256" key="7">
    <source>
        <dbReference type="RuleBase" id="RU003879"/>
    </source>
</evidence>
<sequence>MRKTATHQSDEADVNITPLLDIVFILLIFFIVTATFLREQGIDVRTPEDSEDNPETVPPPALLLAVQEDGYVRVNNVRVIDPASVKPVVQEFIAREPQGVVLVSAAPESASGVAVEVMDQAQDGGAMGKVSLALQKEQQ</sequence>
<dbReference type="PANTHER" id="PTHR30558:SF13">
    <property type="entry name" value="BIOPOLYMER TRANSPORT PROTEIN EXBD2"/>
    <property type="match status" value="1"/>
</dbReference>
<comment type="subcellular location">
    <subcellularLocation>
        <location evidence="1">Cell membrane</location>
        <topology evidence="1">Single-pass membrane protein</topology>
    </subcellularLocation>
    <subcellularLocation>
        <location evidence="7">Cell membrane</location>
        <topology evidence="7">Single-pass type II membrane protein</topology>
    </subcellularLocation>
</comment>
<keyword evidence="7" id="KW-0813">Transport</keyword>
<gene>
    <name evidence="9" type="ORF">CW354_20040</name>
</gene>
<proteinExistence type="inferred from homology"/>
<evidence type="ECO:0000313" key="9">
    <source>
        <dbReference type="EMBL" id="PQA85835.1"/>
    </source>
</evidence>
<dbReference type="InterPro" id="IPR003400">
    <property type="entry name" value="ExbD"/>
</dbReference>
<keyword evidence="6 8" id="KW-0472">Membrane</keyword>
<evidence type="ECO:0000313" key="10">
    <source>
        <dbReference type="Proteomes" id="UP000239504"/>
    </source>
</evidence>
<dbReference type="GO" id="GO:0005886">
    <property type="term" value="C:plasma membrane"/>
    <property type="evidence" value="ECO:0007669"/>
    <property type="project" value="UniProtKB-SubCell"/>
</dbReference>
<evidence type="ECO:0000256" key="1">
    <source>
        <dbReference type="ARBA" id="ARBA00004162"/>
    </source>
</evidence>
<dbReference type="Proteomes" id="UP000239504">
    <property type="component" value="Unassembled WGS sequence"/>
</dbReference>
<dbReference type="PANTHER" id="PTHR30558">
    <property type="entry name" value="EXBD MEMBRANE COMPONENT OF PMF-DRIVEN MACROMOLECULE IMPORT SYSTEM"/>
    <property type="match status" value="1"/>
</dbReference>
<comment type="similarity">
    <text evidence="2 7">Belongs to the ExbD/TolR family.</text>
</comment>
<keyword evidence="3" id="KW-1003">Cell membrane</keyword>
<dbReference type="AlphaFoldDB" id="A0A2S7JZZ3"/>
<protein>
    <submittedName>
        <fullName evidence="9">Biopolymer transporter ExbD</fullName>
    </submittedName>
</protein>
<evidence type="ECO:0000256" key="3">
    <source>
        <dbReference type="ARBA" id="ARBA00022475"/>
    </source>
</evidence>
<evidence type="ECO:0000256" key="2">
    <source>
        <dbReference type="ARBA" id="ARBA00005811"/>
    </source>
</evidence>
<keyword evidence="5 8" id="KW-1133">Transmembrane helix</keyword>
<evidence type="ECO:0000256" key="4">
    <source>
        <dbReference type="ARBA" id="ARBA00022692"/>
    </source>
</evidence>
<accession>A0A2S7JZZ3</accession>
<keyword evidence="10" id="KW-1185">Reference proteome</keyword>
<dbReference type="GO" id="GO:0022857">
    <property type="term" value="F:transmembrane transporter activity"/>
    <property type="evidence" value="ECO:0007669"/>
    <property type="project" value="InterPro"/>
</dbReference>
<organism evidence="9 10">
    <name type="scientific">Hyphococcus luteus</name>
    <dbReference type="NCBI Taxonomy" id="2058213"/>
    <lineage>
        <taxon>Bacteria</taxon>
        <taxon>Pseudomonadati</taxon>
        <taxon>Pseudomonadota</taxon>
        <taxon>Alphaproteobacteria</taxon>
        <taxon>Parvularculales</taxon>
        <taxon>Parvularculaceae</taxon>
        <taxon>Hyphococcus</taxon>
    </lineage>
</organism>
<dbReference type="Pfam" id="PF02472">
    <property type="entry name" value="ExbD"/>
    <property type="match status" value="1"/>
</dbReference>
<dbReference type="GO" id="GO:0015031">
    <property type="term" value="P:protein transport"/>
    <property type="evidence" value="ECO:0007669"/>
    <property type="project" value="UniProtKB-KW"/>
</dbReference>
<name>A0A2S7JZZ3_9PROT</name>
<keyword evidence="4 7" id="KW-0812">Transmembrane</keyword>
<dbReference type="EMBL" id="PJCH01000016">
    <property type="protein sequence ID" value="PQA85835.1"/>
    <property type="molecule type" value="Genomic_DNA"/>
</dbReference>
<evidence type="ECO:0000256" key="6">
    <source>
        <dbReference type="ARBA" id="ARBA00023136"/>
    </source>
</evidence>
<comment type="caution">
    <text evidence="9">The sequence shown here is derived from an EMBL/GenBank/DDBJ whole genome shotgun (WGS) entry which is preliminary data.</text>
</comment>
<dbReference type="OrthoDB" id="7631637at2"/>
<reference evidence="9 10" key="1">
    <citation type="submission" date="2017-12" db="EMBL/GenBank/DDBJ databases">
        <authorList>
            <person name="Hurst M.R.H."/>
        </authorList>
    </citation>
    <scope>NUCLEOTIDE SEQUENCE [LARGE SCALE GENOMIC DNA]</scope>
    <source>
        <strain evidence="9 10">SY-3-19</strain>
    </source>
</reference>
<keyword evidence="7" id="KW-0653">Protein transport</keyword>
<feature type="transmembrane region" description="Helical" evidence="8">
    <location>
        <begin position="16"/>
        <end position="37"/>
    </location>
</feature>
<dbReference type="RefSeq" id="WP_104831888.1">
    <property type="nucleotide sequence ID" value="NZ_PJCH01000016.1"/>
</dbReference>
<evidence type="ECO:0000256" key="8">
    <source>
        <dbReference type="SAM" id="Phobius"/>
    </source>
</evidence>
<evidence type="ECO:0000256" key="5">
    <source>
        <dbReference type="ARBA" id="ARBA00022989"/>
    </source>
</evidence>